<proteinExistence type="predicted"/>
<evidence type="ECO:0000256" key="1">
    <source>
        <dbReference type="SAM" id="MobiDB-lite"/>
    </source>
</evidence>
<accession>A0AAE0AS70</accession>
<keyword evidence="3" id="KW-1185">Reference proteome</keyword>
<organism evidence="2 3">
    <name type="scientific">Dipteronia sinensis</name>
    <dbReference type="NCBI Taxonomy" id="43782"/>
    <lineage>
        <taxon>Eukaryota</taxon>
        <taxon>Viridiplantae</taxon>
        <taxon>Streptophyta</taxon>
        <taxon>Embryophyta</taxon>
        <taxon>Tracheophyta</taxon>
        <taxon>Spermatophyta</taxon>
        <taxon>Magnoliopsida</taxon>
        <taxon>eudicotyledons</taxon>
        <taxon>Gunneridae</taxon>
        <taxon>Pentapetalae</taxon>
        <taxon>rosids</taxon>
        <taxon>malvids</taxon>
        <taxon>Sapindales</taxon>
        <taxon>Sapindaceae</taxon>
        <taxon>Hippocastanoideae</taxon>
        <taxon>Acereae</taxon>
        <taxon>Dipteronia</taxon>
    </lineage>
</organism>
<dbReference type="EMBL" id="JANJYJ010000003">
    <property type="protein sequence ID" value="KAK3223127.1"/>
    <property type="molecule type" value="Genomic_DNA"/>
</dbReference>
<feature type="region of interest" description="Disordered" evidence="1">
    <location>
        <begin position="1"/>
        <end position="29"/>
    </location>
</feature>
<comment type="caution">
    <text evidence="2">The sequence shown here is derived from an EMBL/GenBank/DDBJ whole genome shotgun (WGS) entry which is preliminary data.</text>
</comment>
<protein>
    <submittedName>
        <fullName evidence="2">Uncharacterized protein</fullName>
    </submittedName>
</protein>
<evidence type="ECO:0000313" key="3">
    <source>
        <dbReference type="Proteomes" id="UP001281410"/>
    </source>
</evidence>
<evidence type="ECO:0000313" key="2">
    <source>
        <dbReference type="EMBL" id="KAK3223127.1"/>
    </source>
</evidence>
<name>A0AAE0AS70_9ROSI</name>
<dbReference type="Proteomes" id="UP001281410">
    <property type="component" value="Unassembled WGS sequence"/>
</dbReference>
<sequence>MESDQDYSFERKHTSNNSPSKQKSVDDEENCNVVSLSDSAEITKQRKPLGWKTMPFILGDQGAAKLVVWGGLSNFLTVICAFVADAYTGKFLIIVCGSFATILV</sequence>
<dbReference type="AlphaFoldDB" id="A0AAE0AS70"/>
<reference evidence="2" key="1">
    <citation type="journal article" date="2023" name="Plant J.">
        <title>Genome sequences and population genomics provide insights into the demographic history, inbreeding, and mutation load of two 'living fossil' tree species of Dipteronia.</title>
        <authorList>
            <person name="Feng Y."/>
            <person name="Comes H.P."/>
            <person name="Chen J."/>
            <person name="Zhu S."/>
            <person name="Lu R."/>
            <person name="Zhang X."/>
            <person name="Li P."/>
            <person name="Qiu J."/>
            <person name="Olsen K.M."/>
            <person name="Qiu Y."/>
        </authorList>
    </citation>
    <scope>NUCLEOTIDE SEQUENCE</scope>
    <source>
        <strain evidence="2">NBL</strain>
    </source>
</reference>
<gene>
    <name evidence="2" type="ORF">Dsin_010152</name>
</gene>